<gene>
    <name evidence="1" type="ORF">N3K66_000853</name>
</gene>
<dbReference type="EMBL" id="CM047940">
    <property type="protein sequence ID" value="KAI9904324.1"/>
    <property type="molecule type" value="Genomic_DNA"/>
</dbReference>
<reference evidence="1" key="1">
    <citation type="submission" date="2022-10" db="EMBL/GenBank/DDBJ databases">
        <title>Complete Genome of Trichothecium roseum strain YXFP-22015, a Plant Pathogen Isolated from Citrus.</title>
        <authorList>
            <person name="Wang Y."/>
            <person name="Zhu L."/>
        </authorList>
    </citation>
    <scope>NUCLEOTIDE SEQUENCE</scope>
    <source>
        <strain evidence="1">YXFP-22015</strain>
    </source>
</reference>
<organism evidence="1 2">
    <name type="scientific">Trichothecium roseum</name>
    <dbReference type="NCBI Taxonomy" id="47278"/>
    <lineage>
        <taxon>Eukaryota</taxon>
        <taxon>Fungi</taxon>
        <taxon>Dikarya</taxon>
        <taxon>Ascomycota</taxon>
        <taxon>Pezizomycotina</taxon>
        <taxon>Sordariomycetes</taxon>
        <taxon>Hypocreomycetidae</taxon>
        <taxon>Hypocreales</taxon>
        <taxon>Hypocreales incertae sedis</taxon>
        <taxon>Trichothecium</taxon>
    </lineage>
</organism>
<evidence type="ECO:0000313" key="2">
    <source>
        <dbReference type="Proteomes" id="UP001163324"/>
    </source>
</evidence>
<proteinExistence type="predicted"/>
<keyword evidence="2" id="KW-1185">Reference proteome</keyword>
<accession>A0ACC0VDE6</accession>
<sequence>MPVPIGRDDDAISQCSSAEGDVPELTQHDIETIALHPLAPFPHGRDILGDASWDPACPSARDPMSQGNLSQLDRAFLHLVGSDASLLLASRTGRGFLSQDLLAVLQGLHTSRRGTDCLLIINLVDAVYGRRSCVTIWGYAVAVVKAVLLPSPSTPHLPRQEQEQQPQEQQQKEQVQDTKGKGREVEADAGHDNGDIDVHSQAGSKKDDAPTLYEDDQSLLDELDGCTWKDTRGFHKKYFQDKAWNTRSNKIWRRMKRQYDSKRRKWTFPSTAETEEHIRCQVAPVALDQDRNYNNGAERSNRASGSGSRNKDADSDKILAWIKLFFAPRPPSHTSHPSSKSHSRSHHSPRRCSFILTRGRAREDPISWQSILANDGLGDGMAKTRDELWLSLLRGIRDAFASQPTRLFFHAFTLYDNSMECWVFDHSGAYSGGDFCINTYPERFVRSASAYWLMGDEEMGHNMIIKRNPEGNPCIMLWTSDSVEESSSSAPSPTTPRQKKMFELKATPSVVTRKGARIVGRATHSFFAKVVGSPGTVFDTMVKFSWAVNTRPSESGRLIEMKERGVSIGGANGGGIQELRGFDDKVCSIGELRKGLTFMFPYRGRSMSPRSEWLRAFREPKTSNDFRNGVPSSVTPAKRRFSHITSSSRAAALDTTTADTIDRGEGGSSRDHSDSPSISADDSDDENDIDRGFQDRELRVLATTYPGPSIKHFRTPSSLVAGLRAAIRAHYSLYEDGGVLHRDITADNIFLSNERNDGGRIDGALVARSTKPDRLYDFYSNGHNDGEEEGQYYPHPPPDGKKQFMALSVLCHGPHAYVHDMESFFYVLVWLCARHGWALEEEIEDGRRRDGLSSRPVARGTLCKWALGTHRDTARAKEADLTSNKVFSEHVLAEFPPGLEVLKPLCARFAVLLFGQTLEDRKPSPWQYSVEGTGDKAPGPLFFGVDAAFEQAIEDLKSAGMWAEEEPMGLLEEEEESEYRTPSLPPSLLPNDGDDAVHDGVEPQPQHPPVADMQPPQMELAILASSSRQQEPGYLPDNHTQSSSQHNRPLLQAQPLLQDGATEDDNNEDNGDGRARKSPRRIPGHMQTPPHISDILTPSSQQQNHHATADIKQQLQHFSVKHDDEHDGNIAQPSQYLPAIQLLPSSSRDSCHVAYMQHQPHYLPDNQHKSDSPTTSLPHISAIFTSLSPQQQQHLKSYHHSRSDVCSMQSPQHLPTDHTQPSSKQQSPHHHPIAHEQPLSQHLLGDADDGEVNGDALVQQSPPHMPSDNVRTSQHIPANITPSQQQSNDRRLDYVELLPQNLTAGDDEGNEGSVQPSAPPQHLPGSFIESCLQNHPTVYVEEFSQCLLGGTIHDEGDDDRSGSPRLRVTDGDVSSPLQSYAPHSRGPSPSPSPPQHLLTDDCDGDNYGDPMKIDVTMDNHEEIDEDTAFLDENLEGSDDLEEIDEDVDDLEDNLEDLEDLEENLEEDIEEMDKVENNPDENAEDLDDLEENPEDYIEEMDEAGDDVQSSCYVRSAQTQSPQYIAPNFAPSPLPPPHPLSPHYDGDEDMTPPPPPAPLRPIAEMHSSSPQGLHPPQNPFANLPPSSYSLRALPSFSYANTFFPRQQQPQQNQPPPQPLLSSVPDGDVLSVGSSE</sequence>
<comment type="caution">
    <text evidence="1">The sequence shown here is derived from an EMBL/GenBank/DDBJ whole genome shotgun (WGS) entry which is preliminary data.</text>
</comment>
<protein>
    <submittedName>
        <fullName evidence="1">Uncharacterized protein</fullName>
    </submittedName>
</protein>
<evidence type="ECO:0000313" key="1">
    <source>
        <dbReference type="EMBL" id="KAI9904324.1"/>
    </source>
</evidence>
<name>A0ACC0VDE6_9HYPO</name>
<dbReference type="Proteomes" id="UP001163324">
    <property type="component" value="Chromosome 1"/>
</dbReference>